<dbReference type="InterPro" id="IPR051942">
    <property type="entry name" value="DENN_domain_containing_2"/>
</dbReference>
<feature type="transmembrane region" description="Helical" evidence="2">
    <location>
        <begin position="463"/>
        <end position="482"/>
    </location>
</feature>
<dbReference type="AlphaFoldDB" id="A0A8S1RL62"/>
<dbReference type="OrthoDB" id="304239at2759"/>
<dbReference type="Pfam" id="PF02141">
    <property type="entry name" value="DENN"/>
    <property type="match status" value="1"/>
</dbReference>
<dbReference type="PANTHER" id="PTHR15288">
    <property type="entry name" value="DENN DOMAIN-CONTAINING PROTEIN 2"/>
    <property type="match status" value="1"/>
</dbReference>
<keyword evidence="2" id="KW-0472">Membrane</keyword>
<name>A0A8S1RL62_9CILI</name>
<comment type="caution">
    <text evidence="4">The sequence shown here is derived from an EMBL/GenBank/DDBJ whole genome shotgun (WGS) entry which is preliminary data.</text>
</comment>
<dbReference type="Proteomes" id="UP000692954">
    <property type="component" value="Unassembled WGS sequence"/>
</dbReference>
<dbReference type="EMBL" id="CAJJDN010000183">
    <property type="protein sequence ID" value="CAD8128157.1"/>
    <property type="molecule type" value="Genomic_DNA"/>
</dbReference>
<protein>
    <recommendedName>
        <fullName evidence="3">cDENN domain-containing protein</fullName>
    </recommendedName>
</protein>
<organism evidence="4 5">
    <name type="scientific">Paramecium sonneborni</name>
    <dbReference type="NCBI Taxonomy" id="65129"/>
    <lineage>
        <taxon>Eukaryota</taxon>
        <taxon>Sar</taxon>
        <taxon>Alveolata</taxon>
        <taxon>Ciliophora</taxon>
        <taxon>Intramacronucleata</taxon>
        <taxon>Oligohymenophorea</taxon>
        <taxon>Peniculida</taxon>
        <taxon>Parameciidae</taxon>
        <taxon>Paramecium</taxon>
    </lineage>
</organism>
<keyword evidence="5" id="KW-1185">Reference proteome</keyword>
<keyword evidence="2" id="KW-1133">Transmembrane helix</keyword>
<keyword evidence="1" id="KW-0175">Coiled coil</keyword>
<feature type="domain" description="cDENN" evidence="3">
    <location>
        <begin position="395"/>
        <end position="518"/>
    </location>
</feature>
<dbReference type="InterPro" id="IPR001194">
    <property type="entry name" value="cDENN_dom"/>
</dbReference>
<dbReference type="PANTHER" id="PTHR15288:SF0">
    <property type="entry name" value="UDENN DOMAIN-CONTAINING PROTEIN"/>
    <property type="match status" value="1"/>
</dbReference>
<proteinExistence type="predicted"/>
<evidence type="ECO:0000313" key="4">
    <source>
        <dbReference type="EMBL" id="CAD8128157.1"/>
    </source>
</evidence>
<accession>A0A8S1RL62</accession>
<evidence type="ECO:0000313" key="5">
    <source>
        <dbReference type="Proteomes" id="UP000692954"/>
    </source>
</evidence>
<evidence type="ECO:0000256" key="2">
    <source>
        <dbReference type="SAM" id="Phobius"/>
    </source>
</evidence>
<evidence type="ECO:0000259" key="3">
    <source>
        <dbReference type="Pfam" id="PF02141"/>
    </source>
</evidence>
<keyword evidence="2" id="KW-0812">Transmembrane</keyword>
<reference evidence="4" key="1">
    <citation type="submission" date="2021-01" db="EMBL/GenBank/DDBJ databases">
        <authorList>
            <consortium name="Genoscope - CEA"/>
            <person name="William W."/>
        </authorList>
    </citation>
    <scope>NUCLEOTIDE SEQUENCE</scope>
</reference>
<evidence type="ECO:0000256" key="1">
    <source>
        <dbReference type="SAM" id="Coils"/>
    </source>
</evidence>
<gene>
    <name evidence="4" type="ORF">PSON_ATCC_30995.1.T1830091</name>
</gene>
<sequence>MKNPQIEIQTLKNENQMLQQQLIKAQQEISIYKNNLQLYDQERQKLLDERDKLEERLQDNKSNFEKKVKRIIERMPCQIDKQSRSYISNSIIQKAKGVMVDLVIAYKDAYKEDYRDSQRCKCQSLFESFYIIGINHKELKEMPEKQNVAMLPPKFLYKQYKNGINSQERDLLTDPEKDIKEIFEKKPIKVEKLDGYDYIEENITRFLHERQKIEDKENLYFFNLSGCDNLFDVQIPLNMELLNSFNKDKQLFLFVYSVDDYVTSYYDDRYQFWKFKKYYCFLTYFPISEIFDQLLIFAANLIKLQRSDSYLQYKLEQAQRQKTKKMKESLEQQYRQKIYQDIDAVNIIYKAKDEIANAIKLISDIQLNYDQPYIEFDLQSIIKDKNIRIQQEKLIYKLPVIPLQTPMQTTKENFKSNLTNQIMVKNRIRHTHIVMQIFSFDDFTTIFMEILKEGQILFMCENIYILTSVCYFFHLVIYPYLWVLPALYYSNSETIDNLLGNQMPFIAGLNEGYNKWIQNYKNKQQLQKSNLTIVEFLIKKEACGDNITPLIHQYQSQNNNLRLKKLKTNPYFQINEMLQKYKSIGHIFQISQNEEQSKKCAEFLINLINIIENDFIKKIVPDLDPDFISNGIWNQGLILKKMLAKIKDNEDQEFIKQYIFETDYFQQYLKHYYNFYKR</sequence>
<feature type="coiled-coil region" evidence="1">
    <location>
        <begin position="1"/>
        <end position="74"/>
    </location>
</feature>